<proteinExistence type="predicted"/>
<protein>
    <submittedName>
        <fullName evidence="1">Uncharacterized protein</fullName>
    </submittedName>
</protein>
<sequence>MDEPPVLKWSGSFALLPLEAGSGNSLDGDKMILPQSALEQLLSASASQSIMKDSYSTTSSQLPNPLTFYIVNPTTNKAVYAGIREFSAPEGTVLLSPYLLNALNLVAGPDVEGEGPEAAPAHPQLEIHAATLPKGTYARLRPLEAGYNPDDWRPLLERQLRTNFTSLTKNSTILVHGVRGEIFQLLVDKLLPEVDGVCVVDTDLEVDIEALDEEQARETLRKVINTDRQTNGHGSSKGGAIDIWKPVTDEVCIGEYVDYSLPSWDRSQPLRLTLSGMSDPDALDLVVTPKSNHQRALPRNTEHVFNTFTTSGPGTTKSLIISPTNVELEKAESIQISVYAYPDSTTTGALVTYTLRAQISPGTEDIGGAEHAESAEEHGENEAQCLNCRQWVPKQSLVLHENFCRRNNAVCPKCHAVFKKGSDEFNAHWHCEHDDAHGNTSYGKNKHNDIFHSSWLCPSCAFRTNALPDLARHRSTVCPGKIILCQFCHLEVPQEGDPFNPSPEVMLSGLTAHELADGARTTECHLCDKIIKLKDMQTHLKHHELDKVGKEKPPICRNENCGRTRYGVATRGQVRHVPAPDVQQGADIGMCSLCFGPLYVSMHDPDGKALRRRIERRYLTQLMSGCRKSHCTNEWCKTGRANTGLEAKGSSSKTALPLVKPLVATCLDVDTSMFFCVDELSQTGRKLSEMLASEGIWDIEWCIAASEAEKANVDRMREWLQAWAPRRSQRG</sequence>
<comment type="caution">
    <text evidence="1">The sequence shown here is derived from an EMBL/GenBank/DDBJ whole genome shotgun (WGS) entry which is preliminary data.</text>
</comment>
<evidence type="ECO:0000313" key="1">
    <source>
        <dbReference type="EMBL" id="KAJ3485945.1"/>
    </source>
</evidence>
<dbReference type="Proteomes" id="UP001148737">
    <property type="component" value="Unassembled WGS sequence"/>
</dbReference>
<evidence type="ECO:0000313" key="2">
    <source>
        <dbReference type="Proteomes" id="UP001148737"/>
    </source>
</evidence>
<gene>
    <name evidence="1" type="ORF">NLG97_g6714</name>
</gene>
<organism evidence="1 2">
    <name type="scientific">Lecanicillium saksenae</name>
    <dbReference type="NCBI Taxonomy" id="468837"/>
    <lineage>
        <taxon>Eukaryota</taxon>
        <taxon>Fungi</taxon>
        <taxon>Dikarya</taxon>
        <taxon>Ascomycota</taxon>
        <taxon>Pezizomycotina</taxon>
        <taxon>Sordariomycetes</taxon>
        <taxon>Hypocreomycetidae</taxon>
        <taxon>Hypocreales</taxon>
        <taxon>Cordycipitaceae</taxon>
        <taxon>Lecanicillium</taxon>
    </lineage>
</organism>
<reference evidence="1" key="1">
    <citation type="submission" date="2022-07" db="EMBL/GenBank/DDBJ databases">
        <title>Genome Sequence of Lecanicillium saksenae.</title>
        <authorList>
            <person name="Buettner E."/>
        </authorList>
    </citation>
    <scope>NUCLEOTIDE SEQUENCE</scope>
    <source>
        <strain evidence="1">VT-O1</strain>
    </source>
</reference>
<accession>A0ACC1QR66</accession>
<dbReference type="EMBL" id="JANAKD010000929">
    <property type="protein sequence ID" value="KAJ3485945.1"/>
    <property type="molecule type" value="Genomic_DNA"/>
</dbReference>
<name>A0ACC1QR66_9HYPO</name>
<keyword evidence="2" id="KW-1185">Reference proteome</keyword>